<dbReference type="InterPro" id="IPR000210">
    <property type="entry name" value="BTB/POZ_dom"/>
</dbReference>
<dbReference type="CDD" id="cd14733">
    <property type="entry name" value="BACK"/>
    <property type="match status" value="1"/>
</dbReference>
<dbReference type="Proteomes" id="UP001152799">
    <property type="component" value="Chromosome 1"/>
</dbReference>
<dbReference type="SMART" id="SM00875">
    <property type="entry name" value="BACK"/>
    <property type="match status" value="1"/>
</dbReference>
<dbReference type="InterPro" id="IPR017096">
    <property type="entry name" value="BTB-kelch_protein"/>
</dbReference>
<dbReference type="Gene3D" id="1.25.40.420">
    <property type="match status" value="1"/>
</dbReference>
<evidence type="ECO:0000256" key="1">
    <source>
        <dbReference type="ARBA" id="ARBA00013699"/>
    </source>
</evidence>
<dbReference type="GO" id="GO:0003779">
    <property type="term" value="F:actin binding"/>
    <property type="evidence" value="ECO:0007669"/>
    <property type="project" value="UniProtKB-KW"/>
</dbReference>
<proteinExistence type="predicted"/>
<dbReference type="InterPro" id="IPR015915">
    <property type="entry name" value="Kelch-typ_b-propeller"/>
</dbReference>
<dbReference type="InterPro" id="IPR011333">
    <property type="entry name" value="SKP1/BTB/POZ_sf"/>
</dbReference>
<keyword evidence="2" id="KW-0880">Kelch repeat</keyword>
<reference evidence="6" key="1">
    <citation type="submission" date="2022-01" db="EMBL/GenBank/DDBJ databases">
        <authorList>
            <person name="King R."/>
        </authorList>
    </citation>
    <scope>NUCLEOTIDE SEQUENCE</scope>
</reference>
<dbReference type="Pfam" id="PF07707">
    <property type="entry name" value="BACK"/>
    <property type="match status" value="1"/>
</dbReference>
<protein>
    <recommendedName>
        <fullName evidence="1">Kelch-like protein diablo</fullName>
    </recommendedName>
</protein>
<dbReference type="PROSITE" id="PS50097">
    <property type="entry name" value="BTB"/>
    <property type="match status" value="1"/>
</dbReference>
<dbReference type="AlphaFoldDB" id="A0A9N9QK81"/>
<accession>A0A9N9QK81</accession>
<dbReference type="InterPro" id="IPR011705">
    <property type="entry name" value="BACK"/>
</dbReference>
<feature type="domain" description="BTB" evidence="5">
    <location>
        <begin position="44"/>
        <end position="111"/>
    </location>
</feature>
<keyword evidence="7" id="KW-1185">Reference proteome</keyword>
<dbReference type="PIRSF" id="PIRSF037037">
    <property type="entry name" value="Kelch-like_protein_gigaxonin"/>
    <property type="match status" value="1"/>
</dbReference>
<dbReference type="InterPro" id="IPR006652">
    <property type="entry name" value="Kelch_1"/>
</dbReference>
<evidence type="ECO:0000256" key="2">
    <source>
        <dbReference type="ARBA" id="ARBA00022441"/>
    </source>
</evidence>
<comment type="function">
    <text evidence="4">Probable substrate-specific adapter of an E3 ubiquitin-protein ligase complex which mediates the ubiquitination and subsequent proteasomal degradation of target proteins. May have a role in synapse differentiation and growth.</text>
</comment>
<dbReference type="SUPFAM" id="SSF54695">
    <property type="entry name" value="POZ domain"/>
    <property type="match status" value="1"/>
</dbReference>
<dbReference type="SMART" id="SM00225">
    <property type="entry name" value="BTB"/>
    <property type="match status" value="1"/>
</dbReference>
<gene>
    <name evidence="6" type="ORF">CEUTPL_LOCUS1722</name>
</gene>
<evidence type="ECO:0000313" key="6">
    <source>
        <dbReference type="EMBL" id="CAG9761009.1"/>
    </source>
</evidence>
<sequence length="613" mass="70528">MALAKGKLPYDDQQLHNTVYEHYLSHQTTLRDGLNSLREKGELLDITLIIEGHIFRAHKAVLSACSDYFRAMFTDNMLEATQNEICLNGLSANGFDPLLEYAYSGYLTLNLANVQDVLAAASHIQMIKCVYTCAEYLQSQIDLDNCLDIATIAETYSLETLKVKAYRFISGRLMKFSTSSGFYNLRPVQLETLLAYDFPVDCAEADVFSIILSWFFHVDNKLDVHTDYARRIMKYINFEDISDRRFYSILESFFQDTNDQWQIIRNIIQESFLQTRECLFSSPMMDPLLNSRGMEQAILSIGGFGGSGLTNEIDYTFTKRRKWMRLTTIPHLEQCNYGTAVYDNELYIVGGCFNQCLEEHVHPFGFKYNPRFDKWTSIAPMEMERCRFSLNELGGLLYAVGGSIDADRIGTSICECYNPARDTWYRIQDLPARISQHAGASMENSLHSKLFISGGIERDWSEICLATVYCYDTGLERWTTCAPLPTPRADHVMLSRGNELYACGGWTSVDDRELVDTIDVYNAEQDTWKPLTKVPTPRFHAGITLVNDRIYFIGGFQTDTYMDEERNLIECYDIENQQWTVENEYPEHVSEHTCITLYIPKGRDDKELYDFVQ</sequence>
<evidence type="ECO:0000256" key="3">
    <source>
        <dbReference type="ARBA" id="ARBA00022737"/>
    </source>
</evidence>
<evidence type="ECO:0000313" key="7">
    <source>
        <dbReference type="Proteomes" id="UP001152799"/>
    </source>
</evidence>
<dbReference type="Pfam" id="PF24681">
    <property type="entry name" value="Kelch_KLHDC2_KLHL20_DRC7"/>
    <property type="match status" value="1"/>
</dbReference>
<dbReference type="SMART" id="SM00612">
    <property type="entry name" value="Kelch"/>
    <property type="match status" value="5"/>
</dbReference>
<dbReference type="Pfam" id="PF01344">
    <property type="entry name" value="Kelch_1"/>
    <property type="match status" value="1"/>
</dbReference>
<name>A0A9N9QK81_9CUCU</name>
<dbReference type="Gene3D" id="3.30.710.10">
    <property type="entry name" value="Potassium Channel Kv1.1, Chain A"/>
    <property type="match status" value="1"/>
</dbReference>
<dbReference type="Pfam" id="PF00651">
    <property type="entry name" value="BTB"/>
    <property type="match status" value="1"/>
</dbReference>
<dbReference type="PANTHER" id="PTHR45632">
    <property type="entry name" value="LD33804P"/>
    <property type="match status" value="1"/>
</dbReference>
<organism evidence="6 7">
    <name type="scientific">Ceutorhynchus assimilis</name>
    <name type="common">cabbage seed weevil</name>
    <dbReference type="NCBI Taxonomy" id="467358"/>
    <lineage>
        <taxon>Eukaryota</taxon>
        <taxon>Metazoa</taxon>
        <taxon>Ecdysozoa</taxon>
        <taxon>Arthropoda</taxon>
        <taxon>Hexapoda</taxon>
        <taxon>Insecta</taxon>
        <taxon>Pterygota</taxon>
        <taxon>Neoptera</taxon>
        <taxon>Endopterygota</taxon>
        <taxon>Coleoptera</taxon>
        <taxon>Polyphaga</taxon>
        <taxon>Cucujiformia</taxon>
        <taxon>Curculionidae</taxon>
        <taxon>Ceutorhynchinae</taxon>
        <taxon>Ceutorhynchus</taxon>
    </lineage>
</organism>
<evidence type="ECO:0000259" key="5">
    <source>
        <dbReference type="PROSITE" id="PS50097"/>
    </source>
</evidence>
<keyword evidence="3" id="KW-0677">Repeat</keyword>
<dbReference type="Gene3D" id="2.120.10.80">
    <property type="entry name" value="Kelch-type beta propeller"/>
    <property type="match status" value="1"/>
</dbReference>
<dbReference type="OrthoDB" id="45365at2759"/>
<evidence type="ECO:0000256" key="4">
    <source>
        <dbReference type="ARBA" id="ARBA00043912"/>
    </source>
</evidence>
<dbReference type="EMBL" id="OU892277">
    <property type="protein sequence ID" value="CAG9761009.1"/>
    <property type="molecule type" value="Genomic_DNA"/>
</dbReference>
<dbReference type="SUPFAM" id="SSF117281">
    <property type="entry name" value="Kelch motif"/>
    <property type="match status" value="1"/>
</dbReference>
<dbReference type="PANTHER" id="PTHR45632:SF3">
    <property type="entry name" value="KELCH-LIKE PROTEIN 32"/>
    <property type="match status" value="1"/>
</dbReference>